<organism evidence="1 2">
    <name type="scientific">Trichoderma gamsii</name>
    <dbReference type="NCBI Taxonomy" id="398673"/>
    <lineage>
        <taxon>Eukaryota</taxon>
        <taxon>Fungi</taxon>
        <taxon>Dikarya</taxon>
        <taxon>Ascomycota</taxon>
        <taxon>Pezizomycotina</taxon>
        <taxon>Sordariomycetes</taxon>
        <taxon>Hypocreomycetidae</taxon>
        <taxon>Hypocreales</taxon>
        <taxon>Hypocreaceae</taxon>
        <taxon>Trichoderma</taxon>
    </lineage>
</organism>
<gene>
    <name evidence="1" type="ORF">TGAM01_v204097</name>
</gene>
<evidence type="ECO:0008006" key="3">
    <source>
        <dbReference type="Google" id="ProtNLM"/>
    </source>
</evidence>
<evidence type="ECO:0000313" key="1">
    <source>
        <dbReference type="EMBL" id="PON27148.1"/>
    </source>
</evidence>
<dbReference type="GeneID" id="29980732"/>
<dbReference type="Proteomes" id="UP000054821">
    <property type="component" value="Unassembled WGS sequence"/>
</dbReference>
<keyword evidence="2" id="KW-1185">Reference proteome</keyword>
<proteinExistence type="predicted"/>
<protein>
    <recommendedName>
        <fullName evidence="3">HNH nuclease domain-containing protein</fullName>
    </recommendedName>
</protein>
<dbReference type="RefSeq" id="XP_018666114.1">
    <property type="nucleotide sequence ID" value="XM_018800649.1"/>
</dbReference>
<accession>A0A2P4ZSA1</accession>
<name>A0A2P4ZSA1_9HYPO</name>
<comment type="caution">
    <text evidence="1">The sequence shown here is derived from an EMBL/GenBank/DDBJ whole genome shotgun (WGS) entry which is preliminary data.</text>
</comment>
<sequence>MDSSTSADESTGIFPAGYTAPRTTEQLMQYHKDHATHASVDPIIPMNNIEERLKLIKEIQAGVSEDQKDKSKDSRLTYFQLAYFLLCPDSALRKVIDDRFHGSYLEAQIQYISSFLIGTFKVSYERPFRDNSYREENTHEQNEEILERLNQLERGRKNLPQKKAEKEKCLVRDYYRCIFTQDESPKVYQILPFIASYGSWTFIQLIDAFSCFKVVLGSEVWSQLCYVVTINSEMCDKSWNMISLGPDLRKLWKEQFFGIQCLGILPIDRQASAIWLQFHWMPRNQRDYNDRAELNMDTIQKMLLIISPKKNDIVKKYRRRTQNPLETGHIVSIRMGKEEAISMKQVIDFRWVIARIGAISGHARKWSIFYQ</sequence>
<dbReference type="EMBL" id="JPDN02000011">
    <property type="protein sequence ID" value="PON27148.1"/>
    <property type="molecule type" value="Genomic_DNA"/>
</dbReference>
<evidence type="ECO:0000313" key="2">
    <source>
        <dbReference type="Proteomes" id="UP000054821"/>
    </source>
</evidence>
<dbReference type="AlphaFoldDB" id="A0A2P4ZSA1"/>
<reference evidence="1 2" key="1">
    <citation type="journal article" date="2016" name="Genome Announc.">
        <title>Draft Whole-Genome Sequence of Trichoderma gamsii T6085, a Promising Biocontrol Agent of Fusarium Head Blight on Wheat.</title>
        <authorList>
            <person name="Baroncelli R."/>
            <person name="Zapparata A."/>
            <person name="Piaggeschi G."/>
            <person name="Sarrocco S."/>
            <person name="Vannacci G."/>
        </authorList>
    </citation>
    <scope>NUCLEOTIDE SEQUENCE [LARGE SCALE GENOMIC DNA]</scope>
    <source>
        <strain evidence="1 2">T6085</strain>
    </source>
</reference>